<dbReference type="Pfam" id="PF00150">
    <property type="entry name" value="Cellulase"/>
    <property type="match status" value="1"/>
</dbReference>
<dbReference type="InterPro" id="IPR041036">
    <property type="entry name" value="GH5_C"/>
</dbReference>
<evidence type="ECO:0000313" key="7">
    <source>
        <dbReference type="Proteomes" id="UP000006853"/>
    </source>
</evidence>
<dbReference type="InterPro" id="IPR052066">
    <property type="entry name" value="Glycosphingolipid_Hydrolases"/>
</dbReference>
<comment type="similarity">
    <text evidence="1">Belongs to the glycosyl hydrolase 5 (cellulase A) family.</text>
</comment>
<evidence type="ECO:0000259" key="5">
    <source>
        <dbReference type="Pfam" id="PF18564"/>
    </source>
</evidence>
<evidence type="ECO:0000256" key="2">
    <source>
        <dbReference type="ARBA" id="ARBA00022801"/>
    </source>
</evidence>
<dbReference type="InterPro" id="IPR013780">
    <property type="entry name" value="Glyco_hydro_b"/>
</dbReference>
<dbReference type="Proteomes" id="UP000006853">
    <property type="component" value="Chromosome 4"/>
</dbReference>
<sequence length="794" mass="90671">MLSGYPEPQYSKIPSSPTLNSVTNLEMYKLKADGLASNSILTTDSHGNFVEESTGRKITLRGVNLDATAKLPLNQTTYKPRGKKIFYEGDTVSFVGRPFPLEDAMIHINRIKSYGFNTIRFIITWEAIEHEGPGKYDEDYINYTIELLKIIHDAKGLYVFIDPHQDVWSRFTGGSGAPLWTIYAAGLDPTSFHNTEAAFVQNNSKDPQNYTKMVWTSNYYRLATQTLFTMFFSGKTFFPKCIINGENIQYYLQRHFIASVAHFFSRLKETAPYVLHQTVIGVESMNEPNSGLLGFKDLSKIPDDQQLRIDTTPTVFQSLMTCNGIPCEVDTYYISVFGPRKSGSRLVNEQGEVLWLKNDEADRKYNFKRDPGWKIGHCPYELHGIWDSDALTLMKPDYFAVHPLTGEEVDIDYFINHEFVEHYKEYKAAIRAIDPDIFMFMQPPVMEVPPVLVDSPVIDDKTVNCQHYYDGMSLMFKTWNTKYNIDTLGIMRKRYSNPIFAIVFGEKNIRKSLRSQLGEMKKESRKNLGAKVPVLITETGMPFDMDDKAAFSNGNYTSQTKALDALGYALEGNNLSVTYWTYTSTNCHKWGDRWNNEDFSLWSHDDRAASFDDDRFSLRSNFLYESEDDQTFTTTLSKSKDDFKVVQTREYHRGGGYQSIWNGTRALKAILRPYPVFVNGVVKCCEYDLQGSKFQLTIDSDRVHSSTKALTEIFVPRVIFHPSKIKVSCSSGTFVYLGNDSVQVLRWDHDINAGDQEITIHLSDSDAELSEKVGNSRLRDLLCGCFKSVQNILC</sequence>
<evidence type="ECO:0000256" key="1">
    <source>
        <dbReference type="ARBA" id="ARBA00005641"/>
    </source>
</evidence>
<dbReference type="AlphaFoldDB" id="F2QZK2"/>
<protein>
    <submittedName>
        <fullName evidence="6">Steryl-beta-glucosidase</fullName>
    </submittedName>
</protein>
<dbReference type="FunFam" id="3.20.20.80:FF:000174">
    <property type="entry name" value="YIR007W-like protein"/>
    <property type="match status" value="1"/>
</dbReference>
<feature type="domain" description="Glycoside hydrolase family 5 C-terminal" evidence="5">
    <location>
        <begin position="672"/>
        <end position="760"/>
    </location>
</feature>
<dbReference type="Gene3D" id="3.20.20.80">
    <property type="entry name" value="Glycosidases"/>
    <property type="match status" value="2"/>
</dbReference>
<gene>
    <name evidence="6" type="primary">EGH1</name>
    <name evidence="6" type="ordered locus">PP7435_Chr4-0672</name>
</gene>
<reference evidence="6 7" key="3">
    <citation type="journal article" date="2016" name="FEMS Yeast Res.">
        <title>Curation of the genome annotation of Pichia pastoris (Komagataella phaffii) CBS7435 from gene level to protein function.</title>
        <authorList>
            <person name="Valli M."/>
            <person name="Tatto N.E."/>
            <person name="Peymann A."/>
            <person name="Gruber C."/>
            <person name="Landes N."/>
            <person name="Ekker H."/>
            <person name="Thallinger G.G."/>
            <person name="Mattanovich D."/>
            <person name="Gasser B."/>
            <person name="Graf A.B."/>
        </authorList>
    </citation>
    <scope>GENOME REANNOTATION</scope>
    <source>
        <strain evidence="6 7">ATCC 76273 / CBS 7435 / CECT 11047 / NRRL Y-11430 / Wegner 21-1</strain>
    </source>
</reference>
<accession>F2QZK2</accession>
<dbReference type="PROSITE" id="PS00659">
    <property type="entry name" value="GLYCOSYL_HYDROL_F5"/>
    <property type="match status" value="1"/>
</dbReference>
<dbReference type="PANTHER" id="PTHR31308:SF5">
    <property type="entry name" value="ERGOSTERYL-BETA-GLUCOSIDASE"/>
    <property type="match status" value="1"/>
</dbReference>
<evidence type="ECO:0000259" key="4">
    <source>
        <dbReference type="Pfam" id="PF00150"/>
    </source>
</evidence>
<dbReference type="GO" id="GO:0050295">
    <property type="term" value="F:steryl-beta-glucosidase activity"/>
    <property type="evidence" value="ECO:0007669"/>
    <property type="project" value="TreeGrafter"/>
</dbReference>
<dbReference type="GO" id="GO:0000272">
    <property type="term" value="P:polysaccharide catabolic process"/>
    <property type="evidence" value="ECO:0007669"/>
    <property type="project" value="InterPro"/>
</dbReference>
<dbReference type="GO" id="GO:1904462">
    <property type="term" value="P:ergosteryl 3-beta-D-glucoside catabolic process"/>
    <property type="evidence" value="ECO:0007669"/>
    <property type="project" value="TreeGrafter"/>
</dbReference>
<keyword evidence="7" id="KW-1185">Reference proteome</keyword>
<keyword evidence="3" id="KW-0326">Glycosidase</keyword>
<reference evidence="6 7" key="1">
    <citation type="journal article" date="2011" name="J. Biotechnol.">
        <title>High-quality genome sequence of Pichia pastoris CBS7435.</title>
        <authorList>
            <person name="Kuberl A."/>
            <person name="Schneider J."/>
            <person name="Thallinger G.G."/>
            <person name="Anderl I."/>
            <person name="Wibberg D."/>
            <person name="Hajek T."/>
            <person name="Jaenicke S."/>
            <person name="Brinkrolf K."/>
            <person name="Goesmann A."/>
            <person name="Szczepanowski R."/>
            <person name="Puhler A."/>
            <person name="Schwab H."/>
            <person name="Glieder A."/>
            <person name="Pichler H."/>
        </authorList>
    </citation>
    <scope>NUCLEOTIDE SEQUENCE [LARGE SCALE GENOMIC DNA]</scope>
    <source>
        <strain evidence="7">ATCC 76273 / CBS 7435 / CECT 11047 / NRRL Y-11430 / Wegner 21-1</strain>
    </source>
</reference>
<evidence type="ECO:0000256" key="3">
    <source>
        <dbReference type="ARBA" id="ARBA00023295"/>
    </source>
</evidence>
<feature type="domain" description="Glycoside hydrolase family 5" evidence="4">
    <location>
        <begin position="108"/>
        <end position="178"/>
    </location>
</feature>
<organism evidence="6 7">
    <name type="scientific">Komagataella phaffii (strain ATCC 76273 / CBS 7435 / CECT 11047 / NRRL Y-11430 / Wegner 21-1)</name>
    <name type="common">Yeast</name>
    <name type="synonym">Pichia pastoris</name>
    <dbReference type="NCBI Taxonomy" id="981350"/>
    <lineage>
        <taxon>Eukaryota</taxon>
        <taxon>Fungi</taxon>
        <taxon>Dikarya</taxon>
        <taxon>Ascomycota</taxon>
        <taxon>Saccharomycotina</taxon>
        <taxon>Pichiomycetes</taxon>
        <taxon>Pichiales</taxon>
        <taxon>Pichiaceae</taxon>
        <taxon>Komagataella</taxon>
    </lineage>
</organism>
<dbReference type="InterPro" id="IPR018087">
    <property type="entry name" value="Glyco_hydro_5_CS"/>
</dbReference>
<dbReference type="InterPro" id="IPR001547">
    <property type="entry name" value="Glyco_hydro_5"/>
</dbReference>
<dbReference type="EMBL" id="FR839631">
    <property type="protein sequence ID" value="CCA40830.1"/>
    <property type="molecule type" value="Genomic_DNA"/>
</dbReference>
<name>F2QZK2_KOMPC</name>
<dbReference type="HOGENOM" id="CLU_009024_0_1_1"/>
<reference key="2">
    <citation type="submission" date="2011-04" db="EMBL/GenBank/DDBJ databases">
        <title>High-quality genome sequence of Pichia pastoris CBS 7435.</title>
        <authorList>
            <person name="Kueberl A."/>
            <person name="Schneider J."/>
            <person name="Thallinger G.G."/>
            <person name="Anderl I."/>
            <person name="Wibberg D."/>
            <person name="Hajek T."/>
            <person name="Jaenicke S."/>
            <person name="Brinkrolf K."/>
            <person name="Goesmann A."/>
            <person name="Szczepanowski R."/>
            <person name="Puehler A."/>
            <person name="Schwab H."/>
            <person name="Glieder A."/>
            <person name="Pichler H."/>
        </authorList>
    </citation>
    <scope>NUCLEOTIDE SEQUENCE</scope>
    <source>
        <strain>CBS 7435</strain>
    </source>
</reference>
<dbReference type="Gene3D" id="2.60.40.1180">
    <property type="entry name" value="Golgi alpha-mannosidase II"/>
    <property type="match status" value="1"/>
</dbReference>
<proteinExistence type="inferred from homology"/>
<dbReference type="PANTHER" id="PTHR31308">
    <property type="match status" value="1"/>
</dbReference>
<dbReference type="InterPro" id="IPR017853">
    <property type="entry name" value="GH"/>
</dbReference>
<dbReference type="SUPFAM" id="SSF51445">
    <property type="entry name" value="(Trans)glycosidases"/>
    <property type="match status" value="2"/>
</dbReference>
<keyword evidence="2" id="KW-0378">Hydrolase</keyword>
<dbReference type="Pfam" id="PF18564">
    <property type="entry name" value="Glyco_hydro_5_C"/>
    <property type="match status" value="1"/>
</dbReference>
<evidence type="ECO:0000313" key="6">
    <source>
        <dbReference type="EMBL" id="CCA40830.1"/>
    </source>
</evidence>